<dbReference type="AlphaFoldDB" id="A0A518AJ51"/>
<dbReference type="InterPro" id="IPR021660">
    <property type="entry name" value="DUF3253"/>
</dbReference>
<dbReference type="Proteomes" id="UP000315750">
    <property type="component" value="Chromosome"/>
</dbReference>
<sequence>MHPNLEHCLRLLINKRGASKSVCPSEVARAIDPVDWRDHMDDIRQLAAEMSVAGELVVTQRGQVVDPLSAKGPIRLRLPSE</sequence>
<dbReference type="InterPro" id="IPR036388">
    <property type="entry name" value="WH-like_DNA-bd_sf"/>
</dbReference>
<keyword evidence="2" id="KW-1185">Reference proteome</keyword>
<dbReference type="RefSeq" id="WP_145245687.1">
    <property type="nucleotide sequence ID" value="NZ_CP036278.1"/>
</dbReference>
<reference evidence="1 2" key="1">
    <citation type="submission" date="2019-02" db="EMBL/GenBank/DDBJ databases">
        <title>Deep-cultivation of Planctomycetes and their phenomic and genomic characterization uncovers novel biology.</title>
        <authorList>
            <person name="Wiegand S."/>
            <person name="Jogler M."/>
            <person name="Boedeker C."/>
            <person name="Pinto D."/>
            <person name="Vollmers J."/>
            <person name="Rivas-Marin E."/>
            <person name="Kohn T."/>
            <person name="Peeters S.H."/>
            <person name="Heuer A."/>
            <person name="Rast P."/>
            <person name="Oberbeckmann S."/>
            <person name="Bunk B."/>
            <person name="Jeske O."/>
            <person name="Meyerdierks A."/>
            <person name="Storesund J.E."/>
            <person name="Kallscheuer N."/>
            <person name="Luecker S."/>
            <person name="Lage O.M."/>
            <person name="Pohl T."/>
            <person name="Merkel B.J."/>
            <person name="Hornburger P."/>
            <person name="Mueller R.-W."/>
            <person name="Bruemmer F."/>
            <person name="Labrenz M."/>
            <person name="Spormann A.M."/>
            <person name="Op den Camp H."/>
            <person name="Overmann J."/>
            <person name="Amann R."/>
            <person name="Jetten M.S.M."/>
            <person name="Mascher T."/>
            <person name="Medema M.H."/>
            <person name="Devos D.P."/>
            <person name="Kaster A.-K."/>
            <person name="Ovreas L."/>
            <person name="Rohde M."/>
            <person name="Galperin M.Y."/>
            <person name="Jogler C."/>
        </authorList>
    </citation>
    <scope>NUCLEOTIDE SEQUENCE [LARGE SCALE GENOMIC DNA]</scope>
    <source>
        <strain evidence="1 2">Pan181</strain>
    </source>
</reference>
<gene>
    <name evidence="1" type="ORF">Pan181_09380</name>
</gene>
<organism evidence="1 2">
    <name type="scientific">Aeoliella mucimassa</name>
    <dbReference type="NCBI Taxonomy" id="2527972"/>
    <lineage>
        <taxon>Bacteria</taxon>
        <taxon>Pseudomonadati</taxon>
        <taxon>Planctomycetota</taxon>
        <taxon>Planctomycetia</taxon>
        <taxon>Pirellulales</taxon>
        <taxon>Lacipirellulaceae</taxon>
        <taxon>Aeoliella</taxon>
    </lineage>
</organism>
<dbReference type="Pfam" id="PF11625">
    <property type="entry name" value="DUF3253"/>
    <property type="match status" value="1"/>
</dbReference>
<dbReference type="InterPro" id="IPR036390">
    <property type="entry name" value="WH_DNA-bd_sf"/>
</dbReference>
<dbReference type="KEGG" id="amuc:Pan181_09380"/>
<proteinExistence type="predicted"/>
<accession>A0A518AJ51</accession>
<dbReference type="SUPFAM" id="SSF46785">
    <property type="entry name" value="Winged helix' DNA-binding domain"/>
    <property type="match status" value="1"/>
</dbReference>
<evidence type="ECO:0008006" key="3">
    <source>
        <dbReference type="Google" id="ProtNLM"/>
    </source>
</evidence>
<evidence type="ECO:0000313" key="2">
    <source>
        <dbReference type="Proteomes" id="UP000315750"/>
    </source>
</evidence>
<dbReference type="EMBL" id="CP036278">
    <property type="protein sequence ID" value="QDU54755.1"/>
    <property type="molecule type" value="Genomic_DNA"/>
</dbReference>
<protein>
    <recommendedName>
        <fullName evidence="3">S-adenosylmethionine tRNA ribosyltransferase</fullName>
    </recommendedName>
</protein>
<dbReference type="Gene3D" id="1.10.10.10">
    <property type="entry name" value="Winged helix-like DNA-binding domain superfamily/Winged helix DNA-binding domain"/>
    <property type="match status" value="1"/>
</dbReference>
<evidence type="ECO:0000313" key="1">
    <source>
        <dbReference type="EMBL" id="QDU54755.1"/>
    </source>
</evidence>
<dbReference type="OrthoDB" id="34459at2"/>
<name>A0A518AJ51_9BACT</name>